<proteinExistence type="predicted"/>
<dbReference type="Proteomes" id="UP001329915">
    <property type="component" value="Chromosome"/>
</dbReference>
<dbReference type="KEGG" id="dbc:MFMK1_003014"/>
<feature type="signal peptide" evidence="1">
    <location>
        <begin position="1"/>
        <end position="26"/>
    </location>
</feature>
<accession>A0AAU0USD7</accession>
<protein>
    <submittedName>
        <fullName evidence="2">Uncharacterized protein</fullName>
    </submittedName>
</protein>
<keyword evidence="3" id="KW-1185">Reference proteome</keyword>
<evidence type="ECO:0000313" key="2">
    <source>
        <dbReference type="EMBL" id="WRO23165.1"/>
    </source>
</evidence>
<dbReference type="RefSeq" id="WP_366922550.1">
    <property type="nucleotide sequence ID" value="NZ_CP121694.1"/>
</dbReference>
<dbReference type="AlphaFoldDB" id="A0AAU0USD7"/>
<feature type="chain" id="PRO_5043916754" evidence="1">
    <location>
        <begin position="27"/>
        <end position="68"/>
    </location>
</feature>
<sequence length="68" mass="7051">MRKLKIISSVSLLAVSLFAFSGNAFAANMVSKMAVEKGGQAVAQCAQTMDKGVSQCAAASSSMTMEMQ</sequence>
<keyword evidence="1" id="KW-0732">Signal</keyword>
<organism evidence="2 3">
    <name type="scientific">Metallumcola ferriviriculae</name>
    <dbReference type="NCBI Taxonomy" id="3039180"/>
    <lineage>
        <taxon>Bacteria</taxon>
        <taxon>Bacillati</taxon>
        <taxon>Bacillota</taxon>
        <taxon>Clostridia</taxon>
        <taxon>Neomoorellales</taxon>
        <taxon>Desulfitibacteraceae</taxon>
        <taxon>Metallumcola</taxon>
    </lineage>
</organism>
<name>A0AAU0USD7_9FIRM</name>
<gene>
    <name evidence="2" type="ORF">MFMK1_003014</name>
</gene>
<reference evidence="2 3" key="1">
    <citation type="submission" date="2023-04" db="EMBL/GenBank/DDBJ databases">
        <authorList>
            <person name="Hsu D."/>
        </authorList>
    </citation>
    <scope>NUCLEOTIDE SEQUENCE [LARGE SCALE GENOMIC DNA]</scope>
    <source>
        <strain evidence="2 3">MK1</strain>
    </source>
</reference>
<evidence type="ECO:0000256" key="1">
    <source>
        <dbReference type="SAM" id="SignalP"/>
    </source>
</evidence>
<evidence type="ECO:0000313" key="3">
    <source>
        <dbReference type="Proteomes" id="UP001329915"/>
    </source>
</evidence>
<dbReference type="EMBL" id="CP121694">
    <property type="protein sequence ID" value="WRO23165.1"/>
    <property type="molecule type" value="Genomic_DNA"/>
</dbReference>